<feature type="domain" description="HigA2-like helix-turn-helix" evidence="2">
    <location>
        <begin position="14"/>
        <end position="90"/>
    </location>
</feature>
<dbReference type="SUPFAM" id="SSF47413">
    <property type="entry name" value="lambda repressor-like DNA-binding domains"/>
    <property type="match status" value="1"/>
</dbReference>
<name>A0A848IMT4_9BURK</name>
<feature type="compositionally biased region" description="Low complexity" evidence="1">
    <location>
        <begin position="95"/>
        <end position="105"/>
    </location>
</feature>
<organism evidence="3 4">
    <name type="scientific">Paraburkholderia polaris</name>
    <dbReference type="NCBI Taxonomy" id="2728848"/>
    <lineage>
        <taxon>Bacteria</taxon>
        <taxon>Pseudomonadati</taxon>
        <taxon>Pseudomonadota</taxon>
        <taxon>Betaproteobacteria</taxon>
        <taxon>Burkholderiales</taxon>
        <taxon>Burkholderiaceae</taxon>
        <taxon>Paraburkholderia</taxon>
    </lineage>
</organism>
<evidence type="ECO:0000313" key="4">
    <source>
        <dbReference type="Proteomes" id="UP000544134"/>
    </source>
</evidence>
<accession>A0A848IMT4</accession>
<evidence type="ECO:0000256" key="1">
    <source>
        <dbReference type="SAM" id="MobiDB-lite"/>
    </source>
</evidence>
<proteinExistence type="predicted"/>
<dbReference type="AlphaFoldDB" id="A0A848IMT4"/>
<feature type="compositionally biased region" description="Low complexity" evidence="1">
    <location>
        <begin position="112"/>
        <end position="128"/>
    </location>
</feature>
<dbReference type="CDD" id="cd00093">
    <property type="entry name" value="HTH_XRE"/>
    <property type="match status" value="1"/>
</dbReference>
<dbReference type="Proteomes" id="UP000544134">
    <property type="component" value="Unassembled WGS sequence"/>
</dbReference>
<dbReference type="EMBL" id="JABBGJ010000057">
    <property type="protein sequence ID" value="NMM03648.1"/>
    <property type="molecule type" value="Genomic_DNA"/>
</dbReference>
<protein>
    <submittedName>
        <fullName evidence="3">XRE family transcriptional regulator</fullName>
    </submittedName>
</protein>
<dbReference type="GO" id="GO:0003677">
    <property type="term" value="F:DNA binding"/>
    <property type="evidence" value="ECO:0007669"/>
    <property type="project" value="InterPro"/>
</dbReference>
<evidence type="ECO:0000313" key="3">
    <source>
        <dbReference type="EMBL" id="NMM03648.1"/>
    </source>
</evidence>
<dbReference type="InterPro" id="IPR010982">
    <property type="entry name" value="Lambda_DNA-bd_dom_sf"/>
</dbReference>
<keyword evidence="4" id="KW-1185">Reference proteome</keyword>
<gene>
    <name evidence="3" type="ORF">HHL24_37965</name>
</gene>
<sequence>MSNQTFSSVWDAIEDTPEQAQSMKLRSVLMMALKDHITRAGMSQAEAARHFYVTQPRVSDLMRGKINLFSLDALVNMAVAANMRIEMRVSDAPAKRTASNASAKAAARKKPTIPAKKPAVAKKPATKAPARRSKSATSAVAHAR</sequence>
<dbReference type="InterPro" id="IPR001387">
    <property type="entry name" value="Cro/C1-type_HTH"/>
</dbReference>
<comment type="caution">
    <text evidence="3">The sequence shown here is derived from an EMBL/GenBank/DDBJ whole genome shotgun (WGS) entry which is preliminary data.</text>
</comment>
<dbReference type="Gene3D" id="1.10.260.40">
    <property type="entry name" value="lambda repressor-like DNA-binding domains"/>
    <property type="match status" value="1"/>
</dbReference>
<evidence type="ECO:0000259" key="2">
    <source>
        <dbReference type="Pfam" id="PF13744"/>
    </source>
</evidence>
<dbReference type="Pfam" id="PF13744">
    <property type="entry name" value="HTH_37"/>
    <property type="match status" value="1"/>
</dbReference>
<dbReference type="InterPro" id="IPR039554">
    <property type="entry name" value="HigA2-like_HTH"/>
</dbReference>
<feature type="region of interest" description="Disordered" evidence="1">
    <location>
        <begin position="90"/>
        <end position="144"/>
    </location>
</feature>
<reference evidence="3 4" key="1">
    <citation type="submission" date="2020-04" db="EMBL/GenBank/DDBJ databases">
        <title>Paraburkholderia sp. RP-4-7 isolated from soil.</title>
        <authorList>
            <person name="Dahal R.H."/>
        </authorList>
    </citation>
    <scope>NUCLEOTIDE SEQUENCE [LARGE SCALE GENOMIC DNA]</scope>
    <source>
        <strain evidence="3 4">RP-4-7</strain>
    </source>
</reference>